<protein>
    <submittedName>
        <fullName evidence="1 3">Uncharacterized protein</fullName>
    </submittedName>
</protein>
<dbReference type="EMBL" id="UYYF01004303">
    <property type="protein sequence ID" value="VDN01920.1"/>
    <property type="molecule type" value="Genomic_DNA"/>
</dbReference>
<accession>A0A0N5CWP4</accession>
<gene>
    <name evidence="1" type="ORF">TCLT_LOCUS4759</name>
</gene>
<sequence>MTESAWSITGQVKPALMIHIWAHAFIGKIIFLDDEEGESSLIKYGWLSCLYSFYLRDEPYWKQKIRCGGKSICHEYGAGHPKKVDTFRVIPGC</sequence>
<keyword evidence="2" id="KW-1185">Reference proteome</keyword>
<evidence type="ECO:0000313" key="2">
    <source>
        <dbReference type="Proteomes" id="UP000276776"/>
    </source>
</evidence>
<reference evidence="3" key="1">
    <citation type="submission" date="2017-02" db="UniProtKB">
        <authorList>
            <consortium name="WormBaseParasite"/>
        </authorList>
    </citation>
    <scope>IDENTIFICATION</scope>
</reference>
<reference evidence="1 2" key="2">
    <citation type="submission" date="2018-11" db="EMBL/GenBank/DDBJ databases">
        <authorList>
            <consortium name="Pathogen Informatics"/>
        </authorList>
    </citation>
    <scope>NUCLEOTIDE SEQUENCE [LARGE SCALE GENOMIC DNA]</scope>
</reference>
<organism evidence="3">
    <name type="scientific">Thelazia callipaeda</name>
    <name type="common">Oriental eyeworm</name>
    <name type="synonym">Parasitic nematode</name>
    <dbReference type="NCBI Taxonomy" id="103827"/>
    <lineage>
        <taxon>Eukaryota</taxon>
        <taxon>Metazoa</taxon>
        <taxon>Ecdysozoa</taxon>
        <taxon>Nematoda</taxon>
        <taxon>Chromadorea</taxon>
        <taxon>Rhabditida</taxon>
        <taxon>Spirurina</taxon>
        <taxon>Spiruromorpha</taxon>
        <taxon>Thelazioidea</taxon>
        <taxon>Thelaziidae</taxon>
        <taxon>Thelazia</taxon>
    </lineage>
</organism>
<dbReference type="Proteomes" id="UP000276776">
    <property type="component" value="Unassembled WGS sequence"/>
</dbReference>
<evidence type="ECO:0000313" key="1">
    <source>
        <dbReference type="EMBL" id="VDN01920.1"/>
    </source>
</evidence>
<evidence type="ECO:0000313" key="3">
    <source>
        <dbReference type="WBParaSite" id="TCLT_0000477001-mRNA-1"/>
    </source>
</evidence>
<name>A0A0N5CWP4_THECL</name>
<dbReference type="AlphaFoldDB" id="A0A0N5CWP4"/>
<proteinExistence type="predicted"/>
<dbReference type="WBParaSite" id="TCLT_0000477001-mRNA-1">
    <property type="protein sequence ID" value="TCLT_0000477001-mRNA-1"/>
    <property type="gene ID" value="TCLT_0000477001"/>
</dbReference>